<keyword evidence="8" id="KW-0492">Microsome</keyword>
<reference evidence="28" key="1">
    <citation type="submission" date="2025-08" db="UniProtKB">
        <authorList>
            <consortium name="RefSeq"/>
        </authorList>
    </citation>
    <scope>IDENTIFICATION</scope>
    <source>
        <tissue evidence="28">Muscle</tissue>
    </source>
</reference>
<evidence type="ECO:0000256" key="19">
    <source>
        <dbReference type="ARBA" id="ARBA00047977"/>
    </source>
</evidence>
<evidence type="ECO:0000256" key="24">
    <source>
        <dbReference type="ARBA" id="ARBA00049475"/>
    </source>
</evidence>
<evidence type="ECO:0000256" key="1">
    <source>
        <dbReference type="ARBA" id="ARBA00004524"/>
    </source>
</evidence>
<protein>
    <recommendedName>
        <fullName evidence="26">Flavin-containing monooxygenase</fullName>
        <ecNumber evidence="26">1.-.-.-</ecNumber>
    </recommendedName>
</protein>
<keyword evidence="25" id="KW-0256">Endoplasmic reticulum</keyword>
<dbReference type="Gene3D" id="3.50.50.60">
    <property type="entry name" value="FAD/NAD(P)-binding domain"/>
    <property type="match status" value="2"/>
</dbReference>
<sequence>MKKTKRICIIGGGSSGMTSIKACLEEKLQPICFEKTDQLGGLWRYRDDTSDDLASVMKSTIINSSKEMSAYSDYPPPKEFPNYMHHSYMIRYIEMYAEKFDLVQHVRFRHEILKVVENQDPEKNECWKVTIRDIAKGQSFDDFFDGIMVCSGHHVYPQIPTFPGMESFKGKVLHTHDYKKPDGLGDKKIVIVGIGNSGGDVAVELSQIADKVYLSTRSGCWIIPRVGPHGLPFDATFLKRSWNTLWNNAPYSLLCYISEKYVNTRFNHETYCIKPKHRIFGQHPMVNDALPNRILSGTVELKGNIKEFTENGVIFEGEDEELGVDVVILATGYKIDFPFIDDKIFSVKDNKVELYKYVFPPKLKHQSLAFIALAQPVGSLLPIGEIQARWFALLMAKKVKLPPVEEMMDDIKKKHDDQVKRYLENPRYTIQLDWISYMDEIASLINAKLNLFYLLLTDPNFFRQCFFGPCLPYQFRVSGPHSWGEARRTIMTYNERVFGALKTRHLSEKENVQSWEFFKFLVKALFLILIALVLSNHVI</sequence>
<dbReference type="EC" id="1.-.-.-" evidence="26"/>
<comment type="cofactor">
    <cofactor evidence="25 26">
        <name>FAD</name>
        <dbReference type="ChEBI" id="CHEBI:57692"/>
    </cofactor>
</comment>
<evidence type="ECO:0000256" key="9">
    <source>
        <dbReference type="ARBA" id="ARBA00022857"/>
    </source>
</evidence>
<evidence type="ECO:0000313" key="27">
    <source>
        <dbReference type="Proteomes" id="UP000694941"/>
    </source>
</evidence>
<comment type="catalytic activity">
    <reaction evidence="21">
        <text>(2E)-geranial + NADPH + O2 + H(+) = (1E)-2,6-dimethylhepta-1,5-dien-1-yl formate + NADP(+) + H2O</text>
        <dbReference type="Rhea" id="RHEA:54860"/>
        <dbReference type="ChEBI" id="CHEBI:15377"/>
        <dbReference type="ChEBI" id="CHEBI:15378"/>
        <dbReference type="ChEBI" id="CHEBI:15379"/>
        <dbReference type="ChEBI" id="CHEBI:16980"/>
        <dbReference type="ChEBI" id="CHEBI:57783"/>
        <dbReference type="ChEBI" id="CHEBI:58349"/>
        <dbReference type="ChEBI" id="CHEBI:138375"/>
    </reaction>
    <physiologicalReaction direction="left-to-right" evidence="21">
        <dbReference type="Rhea" id="RHEA:54861"/>
    </physiologicalReaction>
</comment>
<comment type="function">
    <text evidence="14">Acts as a Baeyer-Villiger monooxygenase on a broad range of substrates. Catalyzes the insertion of an oxygen atom into a carbon-carbon bond adjacent to a carbonyl, which converts ketones to esters. Active on diverse carbonyl compounds, whereas soft nucleophiles are mostly non- or poorly reactive. In contrast with other forms of FMO it is non- or poorly active on 'classical' substrates such as drugs, pesticides, and dietary components containing soft nucleophilic heteroatoms. Able to oxidize drug molecules bearing a carbonyl group on an aliphatic chain, such as nabumetone and pentoxifylline. Also, in the absence of substrates, shows slow but yet significant NADPH oxidase activity. Acts as a positive modulator of cholesterol biosynthesis as well as glucose homeostasis, promoting metabolic aging via pleiotropic effects.</text>
</comment>
<dbReference type="Pfam" id="PF00743">
    <property type="entry name" value="FMO-like"/>
    <property type="match status" value="1"/>
</dbReference>
<keyword evidence="9 25" id="KW-0521">NADP</keyword>
<keyword evidence="5 25" id="KW-0285">Flavoprotein</keyword>
<comment type="catalytic activity">
    <reaction evidence="17">
        <text>sulcatone + NADPH + O2 + H(+) = 4-methylpent-3-en-1-yl acetate + NADP(+) + H2O</text>
        <dbReference type="Rhea" id="RHEA:54864"/>
        <dbReference type="ChEBI" id="CHEBI:15377"/>
        <dbReference type="ChEBI" id="CHEBI:15378"/>
        <dbReference type="ChEBI" id="CHEBI:15379"/>
        <dbReference type="ChEBI" id="CHEBI:16310"/>
        <dbReference type="ChEBI" id="CHEBI:57783"/>
        <dbReference type="ChEBI" id="CHEBI:58349"/>
        <dbReference type="ChEBI" id="CHEBI:138373"/>
    </reaction>
    <physiologicalReaction direction="left-to-right" evidence="17">
        <dbReference type="Rhea" id="RHEA:54865"/>
    </physiologicalReaction>
</comment>
<comment type="catalytic activity">
    <reaction evidence="18">
        <text>NADPH + O2 + H(+) = H2O2 + NADP(+)</text>
        <dbReference type="Rhea" id="RHEA:11260"/>
        <dbReference type="ChEBI" id="CHEBI:15378"/>
        <dbReference type="ChEBI" id="CHEBI:15379"/>
        <dbReference type="ChEBI" id="CHEBI:16240"/>
        <dbReference type="ChEBI" id="CHEBI:57783"/>
        <dbReference type="ChEBI" id="CHEBI:58349"/>
        <dbReference type="EC" id="1.6.3.1"/>
    </reaction>
    <physiologicalReaction direction="left-to-right" evidence="18">
        <dbReference type="Rhea" id="RHEA:11261"/>
    </physiologicalReaction>
</comment>
<comment type="catalytic activity">
    <reaction evidence="23">
        <text>N,N-dimethylaniline + NADPH + O2 + H(+) = N,N-dimethylaniline N-oxide + NADP(+) + H2O</text>
        <dbReference type="Rhea" id="RHEA:24468"/>
        <dbReference type="ChEBI" id="CHEBI:15377"/>
        <dbReference type="ChEBI" id="CHEBI:15378"/>
        <dbReference type="ChEBI" id="CHEBI:15379"/>
        <dbReference type="ChEBI" id="CHEBI:16269"/>
        <dbReference type="ChEBI" id="CHEBI:17735"/>
        <dbReference type="ChEBI" id="CHEBI:57783"/>
        <dbReference type="ChEBI" id="CHEBI:58349"/>
        <dbReference type="EC" id="1.14.13.8"/>
    </reaction>
    <physiologicalReaction direction="left-to-right" evidence="23">
        <dbReference type="Rhea" id="RHEA:24469"/>
    </physiologicalReaction>
</comment>
<dbReference type="PRINTS" id="PR01125">
    <property type="entry name" value="FMOXYGENASE5"/>
</dbReference>
<comment type="similarity">
    <text evidence="2 25 26">Belongs to the FMO family.</text>
</comment>
<dbReference type="SUPFAM" id="SSF51905">
    <property type="entry name" value="FAD/NAD(P)-binding domain"/>
    <property type="match status" value="2"/>
</dbReference>
<evidence type="ECO:0000256" key="11">
    <source>
        <dbReference type="ARBA" id="ARBA00023002"/>
    </source>
</evidence>
<evidence type="ECO:0000256" key="16">
    <source>
        <dbReference type="ARBA" id="ARBA00047574"/>
    </source>
</evidence>
<evidence type="ECO:0000256" key="10">
    <source>
        <dbReference type="ARBA" id="ARBA00022989"/>
    </source>
</evidence>
<dbReference type="InterPro" id="IPR020946">
    <property type="entry name" value="Flavin_mOase-like"/>
</dbReference>
<dbReference type="PIRSF" id="PIRSF000332">
    <property type="entry name" value="FMO"/>
    <property type="match status" value="1"/>
</dbReference>
<evidence type="ECO:0000256" key="17">
    <source>
        <dbReference type="ARBA" id="ARBA00047855"/>
    </source>
</evidence>
<evidence type="ECO:0000256" key="26">
    <source>
        <dbReference type="RuleBase" id="RU361177"/>
    </source>
</evidence>
<evidence type="ECO:0000256" key="12">
    <source>
        <dbReference type="ARBA" id="ARBA00023098"/>
    </source>
</evidence>
<evidence type="ECO:0000313" key="28">
    <source>
        <dbReference type="RefSeq" id="XP_013791917.1"/>
    </source>
</evidence>
<dbReference type="InterPro" id="IPR002257">
    <property type="entry name" value="Flavin_mOase_5"/>
</dbReference>
<name>A0ABM1C055_LIMPO</name>
<keyword evidence="13 25" id="KW-0472">Membrane</keyword>
<evidence type="ECO:0000256" key="5">
    <source>
        <dbReference type="ARBA" id="ARBA00022630"/>
    </source>
</evidence>
<keyword evidence="3" id="KW-0488">Methylation</keyword>
<evidence type="ECO:0000256" key="20">
    <source>
        <dbReference type="ARBA" id="ARBA00048459"/>
    </source>
</evidence>
<keyword evidence="25 26" id="KW-0503">Monooxygenase</keyword>
<dbReference type="GeneID" id="106475786"/>
<comment type="catalytic activity">
    <reaction evidence="16">
        <text>heptan-2-one + NADPH + O2 + H(+) = pentyl acetate + NADP(+) + H2O</text>
        <dbReference type="Rhea" id="RHEA:54836"/>
        <dbReference type="ChEBI" id="CHEBI:5672"/>
        <dbReference type="ChEBI" id="CHEBI:15377"/>
        <dbReference type="ChEBI" id="CHEBI:15378"/>
        <dbReference type="ChEBI" id="CHEBI:15379"/>
        <dbReference type="ChEBI" id="CHEBI:57783"/>
        <dbReference type="ChEBI" id="CHEBI:58349"/>
        <dbReference type="ChEBI" id="CHEBI:87362"/>
    </reaction>
    <physiologicalReaction direction="left-to-right" evidence="16">
        <dbReference type="Rhea" id="RHEA:54837"/>
    </physiologicalReaction>
</comment>
<keyword evidence="10" id="KW-1133">Transmembrane helix</keyword>
<organism evidence="27 28">
    <name type="scientific">Limulus polyphemus</name>
    <name type="common">Atlantic horseshoe crab</name>
    <dbReference type="NCBI Taxonomy" id="6850"/>
    <lineage>
        <taxon>Eukaryota</taxon>
        <taxon>Metazoa</taxon>
        <taxon>Ecdysozoa</taxon>
        <taxon>Arthropoda</taxon>
        <taxon>Chelicerata</taxon>
        <taxon>Merostomata</taxon>
        <taxon>Xiphosura</taxon>
        <taxon>Limulidae</taxon>
        <taxon>Limulus</taxon>
    </lineage>
</organism>
<evidence type="ECO:0000256" key="13">
    <source>
        <dbReference type="ARBA" id="ARBA00023136"/>
    </source>
</evidence>
<comment type="catalytic activity">
    <reaction evidence="15">
        <text>hexan-3-one + NADPH + O2 + H(+) = propyl propanoate + NADP(+) + H2O</text>
        <dbReference type="Rhea" id="RHEA:54848"/>
        <dbReference type="ChEBI" id="CHEBI:15377"/>
        <dbReference type="ChEBI" id="CHEBI:15378"/>
        <dbReference type="ChEBI" id="CHEBI:15379"/>
        <dbReference type="ChEBI" id="CHEBI:57783"/>
        <dbReference type="ChEBI" id="CHEBI:58349"/>
        <dbReference type="ChEBI" id="CHEBI:89828"/>
        <dbReference type="ChEBI" id="CHEBI:89891"/>
    </reaction>
    <physiologicalReaction direction="left-to-right" evidence="15">
        <dbReference type="Rhea" id="RHEA:54849"/>
    </physiologicalReaction>
</comment>
<evidence type="ECO:0000256" key="14">
    <source>
        <dbReference type="ARBA" id="ARBA00045722"/>
    </source>
</evidence>
<dbReference type="PANTHER" id="PTHR23023">
    <property type="entry name" value="DIMETHYLANILINE MONOOXYGENASE"/>
    <property type="match status" value="1"/>
</dbReference>
<evidence type="ECO:0000256" key="6">
    <source>
        <dbReference type="ARBA" id="ARBA00022692"/>
    </source>
</evidence>
<evidence type="ECO:0000256" key="2">
    <source>
        <dbReference type="ARBA" id="ARBA00009183"/>
    </source>
</evidence>
<gene>
    <name evidence="28" type="primary">LOC106475786</name>
</gene>
<evidence type="ECO:0000256" key="23">
    <source>
        <dbReference type="ARBA" id="ARBA00049443"/>
    </source>
</evidence>
<accession>A0ABM1C055</accession>
<evidence type="ECO:0000256" key="18">
    <source>
        <dbReference type="ARBA" id="ARBA00047864"/>
    </source>
</evidence>
<dbReference type="InterPro" id="IPR000960">
    <property type="entry name" value="Flavin_mOase"/>
</dbReference>
<evidence type="ECO:0000256" key="4">
    <source>
        <dbReference type="ARBA" id="ARBA00022553"/>
    </source>
</evidence>
<dbReference type="Proteomes" id="UP000694941">
    <property type="component" value="Unplaced"/>
</dbReference>
<evidence type="ECO:0000256" key="15">
    <source>
        <dbReference type="ARBA" id="ARBA00047426"/>
    </source>
</evidence>
<keyword evidence="6" id="KW-0812">Transmembrane</keyword>
<comment type="subcellular location">
    <subcellularLocation>
        <location evidence="25">Endoplasmic reticulum membrane</location>
    </subcellularLocation>
    <subcellularLocation>
        <location evidence="1">Microsome membrane</location>
    </subcellularLocation>
</comment>
<dbReference type="InterPro" id="IPR036188">
    <property type="entry name" value="FAD/NAD-bd_sf"/>
</dbReference>
<comment type="catalytic activity">
    <reaction evidence="24">
        <text>octan-3-one + NADPH + O2 + H(+) = pentyl propanoate + NADP(+) + H2O</text>
        <dbReference type="Rhea" id="RHEA:54840"/>
        <dbReference type="ChEBI" id="CHEBI:15377"/>
        <dbReference type="ChEBI" id="CHEBI:15378"/>
        <dbReference type="ChEBI" id="CHEBI:15379"/>
        <dbReference type="ChEBI" id="CHEBI:57783"/>
        <dbReference type="ChEBI" id="CHEBI:58349"/>
        <dbReference type="ChEBI" id="CHEBI:80946"/>
        <dbReference type="ChEBI" id="CHEBI:87373"/>
    </reaction>
    <physiologicalReaction direction="left-to-right" evidence="24">
        <dbReference type="Rhea" id="RHEA:54841"/>
    </physiologicalReaction>
</comment>
<comment type="catalytic activity">
    <reaction evidence="22">
        <text>heptan-4-one + NADPH + O2 + H(+) = propyl butanoate + NADP(+) + H2O</text>
        <dbReference type="Rhea" id="RHEA:54852"/>
        <dbReference type="ChEBI" id="CHEBI:15377"/>
        <dbReference type="ChEBI" id="CHEBI:15378"/>
        <dbReference type="ChEBI" id="CHEBI:15379"/>
        <dbReference type="ChEBI" id="CHEBI:57783"/>
        <dbReference type="ChEBI" id="CHEBI:58349"/>
        <dbReference type="ChEBI" id="CHEBI:89484"/>
        <dbReference type="ChEBI" id="CHEBI:89719"/>
    </reaction>
    <physiologicalReaction direction="left-to-right" evidence="22">
        <dbReference type="Rhea" id="RHEA:54853"/>
    </physiologicalReaction>
</comment>
<keyword evidence="27" id="KW-1185">Reference proteome</keyword>
<comment type="catalytic activity">
    <reaction evidence="20">
        <text>octan-3-one + NADPH + O2 + H(+) = ethyl hexanoate + NADP(+) + H2O</text>
        <dbReference type="Rhea" id="RHEA:54856"/>
        <dbReference type="ChEBI" id="CHEBI:15377"/>
        <dbReference type="ChEBI" id="CHEBI:15378"/>
        <dbReference type="ChEBI" id="CHEBI:15379"/>
        <dbReference type="ChEBI" id="CHEBI:57783"/>
        <dbReference type="ChEBI" id="CHEBI:58349"/>
        <dbReference type="ChEBI" id="CHEBI:80946"/>
        <dbReference type="ChEBI" id="CHEBI:86055"/>
    </reaction>
    <physiologicalReaction direction="left-to-right" evidence="20">
        <dbReference type="Rhea" id="RHEA:54857"/>
    </physiologicalReaction>
</comment>
<keyword evidence="12" id="KW-0443">Lipid metabolism</keyword>
<evidence type="ECO:0000256" key="21">
    <source>
        <dbReference type="ARBA" id="ARBA00048989"/>
    </source>
</evidence>
<evidence type="ECO:0000256" key="8">
    <source>
        <dbReference type="ARBA" id="ARBA00022848"/>
    </source>
</evidence>
<keyword evidence="11 25" id="KW-0560">Oxidoreductase</keyword>
<keyword evidence="4" id="KW-0597">Phosphoprotein</keyword>
<dbReference type="InterPro" id="IPR050346">
    <property type="entry name" value="FMO-like"/>
</dbReference>
<comment type="catalytic activity">
    <reaction evidence="19">
        <text>hexan-3-one + NADPH + O2 + H(+) = ethyl butanoate + NADP(+) + H2O</text>
        <dbReference type="Rhea" id="RHEA:54844"/>
        <dbReference type="ChEBI" id="CHEBI:15377"/>
        <dbReference type="ChEBI" id="CHEBI:15378"/>
        <dbReference type="ChEBI" id="CHEBI:15379"/>
        <dbReference type="ChEBI" id="CHEBI:57783"/>
        <dbReference type="ChEBI" id="CHEBI:58349"/>
        <dbReference type="ChEBI" id="CHEBI:88764"/>
        <dbReference type="ChEBI" id="CHEBI:89891"/>
    </reaction>
    <physiologicalReaction direction="left-to-right" evidence="19">
        <dbReference type="Rhea" id="RHEA:54845"/>
    </physiologicalReaction>
</comment>
<evidence type="ECO:0000256" key="7">
    <source>
        <dbReference type="ARBA" id="ARBA00022827"/>
    </source>
</evidence>
<keyword evidence="7 25" id="KW-0274">FAD</keyword>
<evidence type="ECO:0000256" key="25">
    <source>
        <dbReference type="PIRNR" id="PIRNR000332"/>
    </source>
</evidence>
<evidence type="ECO:0000256" key="22">
    <source>
        <dbReference type="ARBA" id="ARBA00048990"/>
    </source>
</evidence>
<dbReference type="PRINTS" id="PR00370">
    <property type="entry name" value="FMOXYGENASE"/>
</dbReference>
<evidence type="ECO:0000256" key="3">
    <source>
        <dbReference type="ARBA" id="ARBA00022481"/>
    </source>
</evidence>
<proteinExistence type="inferred from homology"/>
<dbReference type="RefSeq" id="XP_013791917.1">
    <property type="nucleotide sequence ID" value="XM_013936463.2"/>
</dbReference>